<sequence>MDRYEAAMVLGALGNAMGFHNTNQECKKPGLKLDESDLSNEIDALVAKSTQWKVSFDTLMHLATAEALTSGELVLFTCRTVTGSCHVQFTEPMFGAAARTMCIGMRFSKPQQLNDLLQASIECGRMTHSFPTAFLGTFCTALFASYAIQGKPIAHWGWRMMEVMPIAEQYCEKKIAHFSDYRENWFCFETIWQFYLKLRGIQKDGCDIPVFPKSYKIEEQNKLYRGWRSESSGKQKGLETTLIAYDALLVAGGDWKKLCYSAMFHWGESDVTGAIAGCLYGIQYGFDNVPSSLYLNLEFKDELEQLGRKLYYIANPER</sequence>
<dbReference type="Ensembl" id="ENSCMIT00000033548.1">
    <property type="protein sequence ID" value="ENSCMIP00000033043.1"/>
    <property type="gene ID" value="ENSCMIG00000014127.1"/>
</dbReference>
<dbReference type="AlphaFoldDB" id="A0A4W3J4C7"/>
<comment type="similarity">
    <text evidence="1">Belongs to the ADP-ribosylglycohydrolase family.</text>
</comment>
<dbReference type="PANTHER" id="PTHR16222:SF23">
    <property type="entry name" value="INACTIVE ADP-RIBOSYLTRANSFERASE ARH2"/>
    <property type="match status" value="1"/>
</dbReference>
<dbReference type="Proteomes" id="UP000314986">
    <property type="component" value="Unassembled WGS sequence"/>
</dbReference>
<dbReference type="SUPFAM" id="SSF101478">
    <property type="entry name" value="ADP-ribosylglycohydrolase"/>
    <property type="match status" value="1"/>
</dbReference>
<feature type="binding site" evidence="2">
    <location>
        <position position="55"/>
    </location>
    <ligand>
        <name>Mg(2+)</name>
        <dbReference type="ChEBI" id="CHEBI:18420"/>
        <label>1</label>
    </ligand>
</feature>
<evidence type="ECO:0000313" key="3">
    <source>
        <dbReference type="Ensembl" id="ENSCMIP00000033043.1"/>
    </source>
</evidence>
<accession>A0A4W3J4C7</accession>
<name>A0A4W3J4C7_CALMI</name>
<feature type="binding site" evidence="2">
    <location>
        <position position="270"/>
    </location>
    <ligand>
        <name>Mg(2+)</name>
        <dbReference type="ChEBI" id="CHEBI:18420"/>
        <label>1</label>
    </ligand>
</feature>
<keyword evidence="2" id="KW-0479">Metal-binding</keyword>
<proteinExistence type="inferred from homology"/>
<protein>
    <submittedName>
        <fullName evidence="3">ADP-ribosylhydrolase like 1</fullName>
    </submittedName>
</protein>
<reference evidence="4" key="2">
    <citation type="journal article" date="2007" name="PLoS Biol.">
        <title>Survey sequencing and comparative analysis of the elephant shark (Callorhinchus milii) genome.</title>
        <authorList>
            <person name="Venkatesh B."/>
            <person name="Kirkness E.F."/>
            <person name="Loh Y.H."/>
            <person name="Halpern A.L."/>
            <person name="Lee A.P."/>
            <person name="Johnson J."/>
            <person name="Dandona N."/>
            <person name="Viswanathan L.D."/>
            <person name="Tay A."/>
            <person name="Venter J.C."/>
            <person name="Strausberg R.L."/>
            <person name="Brenner S."/>
        </authorList>
    </citation>
    <scope>NUCLEOTIDE SEQUENCE [LARGE SCALE GENOMIC DNA]</scope>
</reference>
<dbReference type="Gene3D" id="1.10.4080.10">
    <property type="entry name" value="ADP-ribosylation/Crystallin J1"/>
    <property type="match status" value="1"/>
</dbReference>
<evidence type="ECO:0000256" key="2">
    <source>
        <dbReference type="PIRSR" id="PIRSR605502-1"/>
    </source>
</evidence>
<evidence type="ECO:0000256" key="1">
    <source>
        <dbReference type="ARBA" id="ARBA00010702"/>
    </source>
</evidence>
<dbReference type="GeneTree" id="ENSGT00530000063627"/>
<reference evidence="4" key="3">
    <citation type="journal article" date="2014" name="Nature">
        <title>Elephant shark genome provides unique insights into gnathostome evolution.</title>
        <authorList>
            <consortium name="International Elephant Shark Genome Sequencing Consortium"/>
            <person name="Venkatesh B."/>
            <person name="Lee A.P."/>
            <person name="Ravi V."/>
            <person name="Maurya A.K."/>
            <person name="Lian M.M."/>
            <person name="Swann J.B."/>
            <person name="Ohta Y."/>
            <person name="Flajnik M.F."/>
            <person name="Sutoh Y."/>
            <person name="Kasahara M."/>
            <person name="Hoon S."/>
            <person name="Gangu V."/>
            <person name="Roy S.W."/>
            <person name="Irimia M."/>
            <person name="Korzh V."/>
            <person name="Kondrychyn I."/>
            <person name="Lim Z.W."/>
            <person name="Tay B.H."/>
            <person name="Tohari S."/>
            <person name="Kong K.W."/>
            <person name="Ho S."/>
            <person name="Lorente-Galdos B."/>
            <person name="Quilez J."/>
            <person name="Marques-Bonet T."/>
            <person name="Raney B.J."/>
            <person name="Ingham P.W."/>
            <person name="Tay A."/>
            <person name="Hillier L.W."/>
            <person name="Minx P."/>
            <person name="Boehm T."/>
            <person name="Wilson R.K."/>
            <person name="Brenner S."/>
            <person name="Warren W.C."/>
        </authorList>
    </citation>
    <scope>NUCLEOTIDE SEQUENCE [LARGE SCALE GENOMIC DNA]</scope>
</reference>
<dbReference type="Pfam" id="PF03747">
    <property type="entry name" value="ADP_ribosyl_GH"/>
    <property type="match status" value="1"/>
</dbReference>
<reference evidence="3" key="4">
    <citation type="submission" date="2025-08" db="UniProtKB">
        <authorList>
            <consortium name="Ensembl"/>
        </authorList>
    </citation>
    <scope>IDENTIFICATION</scope>
</reference>
<keyword evidence="2" id="KW-0460">Magnesium</keyword>
<reference evidence="3" key="5">
    <citation type="submission" date="2025-09" db="UniProtKB">
        <authorList>
            <consortium name="Ensembl"/>
        </authorList>
    </citation>
    <scope>IDENTIFICATION</scope>
</reference>
<dbReference type="GO" id="GO:0046872">
    <property type="term" value="F:metal ion binding"/>
    <property type="evidence" value="ECO:0007669"/>
    <property type="project" value="UniProtKB-KW"/>
</dbReference>
<dbReference type="InterPro" id="IPR050792">
    <property type="entry name" value="ADP-ribosylglycohydrolase"/>
</dbReference>
<feature type="binding site" evidence="2">
    <location>
        <position position="57"/>
    </location>
    <ligand>
        <name>Mg(2+)</name>
        <dbReference type="ChEBI" id="CHEBI:18420"/>
        <label>1</label>
    </ligand>
</feature>
<reference evidence="4" key="1">
    <citation type="journal article" date="2006" name="Science">
        <title>Ancient noncoding elements conserved in the human genome.</title>
        <authorList>
            <person name="Venkatesh B."/>
            <person name="Kirkness E.F."/>
            <person name="Loh Y.H."/>
            <person name="Halpern A.L."/>
            <person name="Lee A.P."/>
            <person name="Johnson J."/>
            <person name="Dandona N."/>
            <person name="Viswanathan L.D."/>
            <person name="Tay A."/>
            <person name="Venter J.C."/>
            <person name="Strausberg R.L."/>
            <person name="Brenner S."/>
        </authorList>
    </citation>
    <scope>NUCLEOTIDE SEQUENCE [LARGE SCALE GENOMIC DNA]</scope>
</reference>
<dbReference type="PANTHER" id="PTHR16222">
    <property type="entry name" value="ADP-RIBOSYLGLYCOHYDROLASE"/>
    <property type="match status" value="1"/>
</dbReference>
<comment type="cofactor">
    <cofactor evidence="2">
        <name>Mg(2+)</name>
        <dbReference type="ChEBI" id="CHEBI:18420"/>
    </cofactor>
    <text evidence="2">Binds 2 magnesium ions per subunit.</text>
</comment>
<keyword evidence="4" id="KW-1185">Reference proteome</keyword>
<dbReference type="InterPro" id="IPR005502">
    <property type="entry name" value="Ribosyl_crysJ1"/>
</dbReference>
<evidence type="ECO:0000313" key="4">
    <source>
        <dbReference type="Proteomes" id="UP000314986"/>
    </source>
</evidence>
<organism evidence="3 4">
    <name type="scientific">Callorhinchus milii</name>
    <name type="common">Ghost shark</name>
    <dbReference type="NCBI Taxonomy" id="7868"/>
    <lineage>
        <taxon>Eukaryota</taxon>
        <taxon>Metazoa</taxon>
        <taxon>Chordata</taxon>
        <taxon>Craniata</taxon>
        <taxon>Vertebrata</taxon>
        <taxon>Chondrichthyes</taxon>
        <taxon>Holocephali</taxon>
        <taxon>Chimaeriformes</taxon>
        <taxon>Callorhinchidae</taxon>
        <taxon>Callorhinchus</taxon>
    </lineage>
</organism>
<dbReference type="InterPro" id="IPR036705">
    <property type="entry name" value="Ribosyl_crysJ1_sf"/>
</dbReference>